<dbReference type="Pfam" id="PF03466">
    <property type="entry name" value="LysR_substrate"/>
    <property type="match status" value="1"/>
</dbReference>
<keyword evidence="4" id="KW-0804">Transcription</keyword>
<dbReference type="Gene3D" id="1.10.10.10">
    <property type="entry name" value="Winged helix-like DNA-binding domain superfamily/Winged helix DNA-binding domain"/>
    <property type="match status" value="1"/>
</dbReference>
<evidence type="ECO:0000256" key="4">
    <source>
        <dbReference type="ARBA" id="ARBA00023163"/>
    </source>
</evidence>
<evidence type="ECO:0000256" key="3">
    <source>
        <dbReference type="ARBA" id="ARBA00023125"/>
    </source>
</evidence>
<organism evidence="6 7">
    <name type="scientific">Calothrix parasitica NIES-267</name>
    <dbReference type="NCBI Taxonomy" id="1973488"/>
    <lineage>
        <taxon>Bacteria</taxon>
        <taxon>Bacillati</taxon>
        <taxon>Cyanobacteriota</taxon>
        <taxon>Cyanophyceae</taxon>
        <taxon>Nostocales</taxon>
        <taxon>Calotrichaceae</taxon>
        <taxon>Calothrix</taxon>
    </lineage>
</organism>
<dbReference type="PROSITE" id="PS50931">
    <property type="entry name" value="HTH_LYSR"/>
    <property type="match status" value="1"/>
</dbReference>
<dbReference type="OrthoDB" id="528082at2"/>
<accession>A0A1Z4LX27</accession>
<dbReference type="CDD" id="cd08464">
    <property type="entry name" value="PBP2_DntR_like_2"/>
    <property type="match status" value="1"/>
</dbReference>
<keyword evidence="7" id="KW-1185">Reference proteome</keyword>
<dbReference type="PANTHER" id="PTHR30118">
    <property type="entry name" value="HTH-TYPE TRANSCRIPTIONAL REGULATOR LEUO-RELATED"/>
    <property type="match status" value="1"/>
</dbReference>
<sequence length="309" mass="34861">MKSITEPIQHFSLAGIDLNLLVVFDALMTEQHLTRASEKIGLSQPAASNALSRLRKLFKDDLFIKASRGITPTAKAVVLWEPIRQALVQIQEVVSTKLEFNPATSERIFRIGMDDYTEIVFLCKLLQELKQLAPHIRIQVRSSNRQKAPKLLDADEADLTVGYFTEFSSWHHYQELYSETFVCVGNQEYFSNRQNLTLEEYVSASHLLVSPKEDMVGVVDEILAERNLTRTVALSVPNFLIVPSLLSNTEFIATLPAQIVALAPNSNIQTSTLPLEIPGFSVGMLWHRKNDSDPANIWLRELIEQLCPD</sequence>
<evidence type="ECO:0000313" key="6">
    <source>
        <dbReference type="EMBL" id="BAY85806.1"/>
    </source>
</evidence>
<reference evidence="6 7" key="1">
    <citation type="submission" date="2017-06" db="EMBL/GenBank/DDBJ databases">
        <title>Genome sequencing of cyanobaciteial culture collection at National Institute for Environmental Studies (NIES).</title>
        <authorList>
            <person name="Hirose Y."/>
            <person name="Shimura Y."/>
            <person name="Fujisawa T."/>
            <person name="Nakamura Y."/>
            <person name="Kawachi M."/>
        </authorList>
    </citation>
    <scope>NUCLEOTIDE SEQUENCE [LARGE SCALE GENOMIC DNA]</scope>
    <source>
        <strain evidence="6 7">NIES-267</strain>
    </source>
</reference>
<dbReference type="SUPFAM" id="SSF46785">
    <property type="entry name" value="Winged helix' DNA-binding domain"/>
    <property type="match status" value="1"/>
</dbReference>
<dbReference type="InterPro" id="IPR050389">
    <property type="entry name" value="LysR-type_TF"/>
</dbReference>
<evidence type="ECO:0000256" key="2">
    <source>
        <dbReference type="ARBA" id="ARBA00023015"/>
    </source>
</evidence>
<dbReference type="PRINTS" id="PR00039">
    <property type="entry name" value="HTHLYSR"/>
</dbReference>
<name>A0A1Z4LX27_9CYAN</name>
<dbReference type="GO" id="GO:0003677">
    <property type="term" value="F:DNA binding"/>
    <property type="evidence" value="ECO:0007669"/>
    <property type="project" value="UniProtKB-KW"/>
</dbReference>
<evidence type="ECO:0000259" key="5">
    <source>
        <dbReference type="PROSITE" id="PS50931"/>
    </source>
</evidence>
<dbReference type="SUPFAM" id="SSF53850">
    <property type="entry name" value="Periplasmic binding protein-like II"/>
    <property type="match status" value="1"/>
</dbReference>
<gene>
    <name evidence="6" type="ORF">NIES267_53070</name>
</gene>
<dbReference type="InterPro" id="IPR036388">
    <property type="entry name" value="WH-like_DNA-bd_sf"/>
</dbReference>
<dbReference type="Proteomes" id="UP000218418">
    <property type="component" value="Chromosome"/>
</dbReference>
<dbReference type="InterPro" id="IPR036390">
    <property type="entry name" value="WH_DNA-bd_sf"/>
</dbReference>
<dbReference type="InterPro" id="IPR005119">
    <property type="entry name" value="LysR_subst-bd"/>
</dbReference>
<dbReference type="PANTHER" id="PTHR30118:SF15">
    <property type="entry name" value="TRANSCRIPTIONAL REGULATORY PROTEIN"/>
    <property type="match status" value="1"/>
</dbReference>
<feature type="domain" description="HTH lysR-type" evidence="5">
    <location>
        <begin position="16"/>
        <end position="73"/>
    </location>
</feature>
<evidence type="ECO:0000313" key="7">
    <source>
        <dbReference type="Proteomes" id="UP000218418"/>
    </source>
</evidence>
<protein>
    <submittedName>
        <fullName evidence="6">Transcriptional regulator LysR family protein</fullName>
    </submittedName>
</protein>
<comment type="similarity">
    <text evidence="1">Belongs to the LysR transcriptional regulatory family.</text>
</comment>
<evidence type="ECO:0000256" key="1">
    <source>
        <dbReference type="ARBA" id="ARBA00009437"/>
    </source>
</evidence>
<proteinExistence type="inferred from homology"/>
<dbReference type="Pfam" id="PF00126">
    <property type="entry name" value="HTH_1"/>
    <property type="match status" value="1"/>
</dbReference>
<dbReference type="EMBL" id="AP018227">
    <property type="protein sequence ID" value="BAY85806.1"/>
    <property type="molecule type" value="Genomic_DNA"/>
</dbReference>
<keyword evidence="3" id="KW-0238">DNA-binding</keyword>
<dbReference type="Gene3D" id="3.40.190.10">
    <property type="entry name" value="Periplasmic binding protein-like II"/>
    <property type="match status" value="2"/>
</dbReference>
<dbReference type="AlphaFoldDB" id="A0A1Z4LX27"/>
<dbReference type="GO" id="GO:0003700">
    <property type="term" value="F:DNA-binding transcription factor activity"/>
    <property type="evidence" value="ECO:0007669"/>
    <property type="project" value="InterPro"/>
</dbReference>
<keyword evidence="2" id="KW-0805">Transcription regulation</keyword>
<dbReference type="InterPro" id="IPR000847">
    <property type="entry name" value="LysR_HTH_N"/>
</dbReference>